<protein>
    <recommendedName>
        <fullName evidence="3">DUF721 domain-containing protein</fullName>
    </recommendedName>
</protein>
<accession>A0A1F5G669</accession>
<reference evidence="1 2" key="1">
    <citation type="journal article" date="2016" name="Nat. Commun.">
        <title>Thousands of microbial genomes shed light on interconnected biogeochemical processes in an aquifer system.</title>
        <authorList>
            <person name="Anantharaman K."/>
            <person name="Brown C.T."/>
            <person name="Hug L.A."/>
            <person name="Sharon I."/>
            <person name="Castelle C.J."/>
            <person name="Probst A.J."/>
            <person name="Thomas B.C."/>
            <person name="Singh A."/>
            <person name="Wilkins M.J."/>
            <person name="Karaoz U."/>
            <person name="Brodie E.L."/>
            <person name="Williams K.H."/>
            <person name="Hubbard S.S."/>
            <person name="Banfield J.F."/>
        </authorList>
    </citation>
    <scope>NUCLEOTIDE SEQUENCE [LARGE SCALE GENOMIC DNA]</scope>
</reference>
<evidence type="ECO:0000313" key="1">
    <source>
        <dbReference type="EMBL" id="OGD87362.1"/>
    </source>
</evidence>
<gene>
    <name evidence="1" type="ORF">A2693_00180</name>
</gene>
<dbReference type="Proteomes" id="UP000178577">
    <property type="component" value="Unassembled WGS sequence"/>
</dbReference>
<dbReference type="InterPro" id="IPR007922">
    <property type="entry name" value="DciA-like"/>
</dbReference>
<comment type="caution">
    <text evidence="1">The sequence shown here is derived from an EMBL/GenBank/DDBJ whole genome shotgun (WGS) entry which is preliminary data.</text>
</comment>
<sequence>MFNSIGDLIRTIPVRSRSPRAILALQVRNAALESLALVCSDLPKEIIEAIKPSVFKGGVLTITAPQMVTGELQMRSEGLIKEINKVLGKRIVTRLRFRVG</sequence>
<dbReference type="Pfam" id="PF05258">
    <property type="entry name" value="DciA"/>
    <property type="match status" value="1"/>
</dbReference>
<dbReference type="EMBL" id="MFAY01000060">
    <property type="protein sequence ID" value="OGD87362.1"/>
    <property type="molecule type" value="Genomic_DNA"/>
</dbReference>
<dbReference type="AlphaFoldDB" id="A0A1F5G669"/>
<evidence type="ECO:0008006" key="3">
    <source>
        <dbReference type="Google" id="ProtNLM"/>
    </source>
</evidence>
<name>A0A1F5G669_9BACT</name>
<organism evidence="1 2">
    <name type="scientific">Candidatus Curtissbacteria bacterium RIFCSPHIGHO2_01_FULL_40_12</name>
    <dbReference type="NCBI Taxonomy" id="1797710"/>
    <lineage>
        <taxon>Bacteria</taxon>
        <taxon>Candidatus Curtissiibacteriota</taxon>
    </lineage>
</organism>
<evidence type="ECO:0000313" key="2">
    <source>
        <dbReference type="Proteomes" id="UP000178577"/>
    </source>
</evidence>
<proteinExistence type="predicted"/>